<evidence type="ECO:0000256" key="15">
    <source>
        <dbReference type="ARBA" id="ARBA00033270"/>
    </source>
</evidence>
<evidence type="ECO:0000256" key="2">
    <source>
        <dbReference type="ARBA" id="ARBA00004752"/>
    </source>
</evidence>
<dbReference type="GO" id="GO:0051301">
    <property type="term" value="P:cell division"/>
    <property type="evidence" value="ECO:0007669"/>
    <property type="project" value="UniProtKB-KW"/>
</dbReference>
<keyword evidence="9" id="KW-0573">Peptidoglycan synthesis</keyword>
<keyword evidence="4 23" id="KW-0132">Cell division</keyword>
<feature type="transmembrane region" description="Helical" evidence="22">
    <location>
        <begin position="278"/>
        <end position="299"/>
    </location>
</feature>
<proteinExistence type="inferred from homology"/>
<evidence type="ECO:0000256" key="6">
    <source>
        <dbReference type="ARBA" id="ARBA00022679"/>
    </source>
</evidence>
<evidence type="ECO:0000256" key="19">
    <source>
        <dbReference type="ARBA" id="ARBA00044770"/>
    </source>
</evidence>
<accession>A0ABV2KVT8</accession>
<evidence type="ECO:0000256" key="21">
    <source>
        <dbReference type="ARBA" id="ARBA00049966"/>
    </source>
</evidence>
<evidence type="ECO:0000256" key="9">
    <source>
        <dbReference type="ARBA" id="ARBA00022984"/>
    </source>
</evidence>
<evidence type="ECO:0000256" key="11">
    <source>
        <dbReference type="ARBA" id="ARBA00023136"/>
    </source>
</evidence>
<keyword evidence="3" id="KW-1003">Cell membrane</keyword>
<evidence type="ECO:0000256" key="18">
    <source>
        <dbReference type="ARBA" id="ARBA00041418"/>
    </source>
</evidence>
<evidence type="ECO:0000256" key="3">
    <source>
        <dbReference type="ARBA" id="ARBA00022475"/>
    </source>
</evidence>
<dbReference type="PROSITE" id="PS00428">
    <property type="entry name" value="FTSW_RODA_SPOVE"/>
    <property type="match status" value="1"/>
</dbReference>
<dbReference type="Pfam" id="PF01098">
    <property type="entry name" value="FTSW_RODA_SPOVE"/>
    <property type="match status" value="1"/>
</dbReference>
<dbReference type="Proteomes" id="UP001549167">
    <property type="component" value="Unassembled WGS sequence"/>
</dbReference>
<comment type="catalytic activity">
    <reaction evidence="20">
        <text>[GlcNAc-(1-&gt;4)-Mur2Ac(oyl-L-Ala-gamma-D-Glu-L-Lys-D-Ala-D-Ala)](n)-di-trans,octa-cis-undecaprenyl diphosphate + beta-D-GlcNAc-(1-&gt;4)-Mur2Ac(oyl-L-Ala-gamma-D-Glu-L-Lys-D-Ala-D-Ala)-di-trans,octa-cis-undecaprenyl diphosphate = [GlcNAc-(1-&gt;4)-Mur2Ac(oyl-L-Ala-gamma-D-Glu-L-Lys-D-Ala-D-Ala)](n+1)-di-trans,octa-cis-undecaprenyl diphosphate + di-trans,octa-cis-undecaprenyl diphosphate + H(+)</text>
        <dbReference type="Rhea" id="RHEA:23708"/>
        <dbReference type="Rhea" id="RHEA-COMP:9602"/>
        <dbReference type="Rhea" id="RHEA-COMP:9603"/>
        <dbReference type="ChEBI" id="CHEBI:15378"/>
        <dbReference type="ChEBI" id="CHEBI:58405"/>
        <dbReference type="ChEBI" id="CHEBI:60033"/>
        <dbReference type="ChEBI" id="CHEBI:78435"/>
        <dbReference type="EC" id="2.4.99.28"/>
    </reaction>
</comment>
<comment type="similarity">
    <text evidence="16">Belongs to the SEDS family. FtsW subfamily.</text>
</comment>
<evidence type="ECO:0000256" key="5">
    <source>
        <dbReference type="ARBA" id="ARBA00022676"/>
    </source>
</evidence>
<evidence type="ECO:0000256" key="12">
    <source>
        <dbReference type="ARBA" id="ARBA00023306"/>
    </source>
</evidence>
<dbReference type="InterPro" id="IPR013437">
    <property type="entry name" value="FtsW"/>
</dbReference>
<evidence type="ECO:0000256" key="7">
    <source>
        <dbReference type="ARBA" id="ARBA00022692"/>
    </source>
</evidence>
<feature type="transmembrane region" description="Helical" evidence="22">
    <location>
        <begin position="169"/>
        <end position="186"/>
    </location>
</feature>
<evidence type="ECO:0000256" key="1">
    <source>
        <dbReference type="ARBA" id="ARBA00004651"/>
    </source>
</evidence>
<evidence type="ECO:0000256" key="4">
    <source>
        <dbReference type="ARBA" id="ARBA00022618"/>
    </source>
</evidence>
<evidence type="ECO:0000256" key="13">
    <source>
        <dbReference type="ARBA" id="ARBA00023316"/>
    </source>
</evidence>
<keyword evidence="12" id="KW-0131">Cell cycle</keyword>
<feature type="transmembrane region" description="Helical" evidence="22">
    <location>
        <begin position="12"/>
        <end position="36"/>
    </location>
</feature>
<keyword evidence="11 22" id="KW-0472">Membrane</keyword>
<keyword evidence="10 22" id="KW-1133">Transmembrane helix</keyword>
<reference evidence="23 24" key="1">
    <citation type="submission" date="2024-06" db="EMBL/GenBank/DDBJ databases">
        <title>Genomic Encyclopedia of Type Strains, Phase IV (KMG-IV): sequencing the most valuable type-strain genomes for metagenomic binning, comparative biology and taxonomic classification.</title>
        <authorList>
            <person name="Goeker M."/>
        </authorList>
    </citation>
    <scope>NUCLEOTIDE SEQUENCE [LARGE SCALE GENOMIC DNA]</scope>
    <source>
        <strain evidence="23 24">DSM 23520</strain>
    </source>
</reference>
<keyword evidence="6" id="KW-0808">Transferase</keyword>
<feature type="transmembrane region" description="Helical" evidence="22">
    <location>
        <begin position="144"/>
        <end position="163"/>
    </location>
</feature>
<evidence type="ECO:0000256" key="10">
    <source>
        <dbReference type="ARBA" id="ARBA00022989"/>
    </source>
</evidence>
<evidence type="ECO:0000256" key="20">
    <source>
        <dbReference type="ARBA" id="ARBA00049902"/>
    </source>
</evidence>
<evidence type="ECO:0000256" key="14">
    <source>
        <dbReference type="ARBA" id="ARBA00032370"/>
    </source>
</evidence>
<dbReference type="EMBL" id="JBEPMX010000008">
    <property type="protein sequence ID" value="MET3683708.1"/>
    <property type="molecule type" value="Genomic_DNA"/>
</dbReference>
<feature type="transmembrane region" description="Helical" evidence="22">
    <location>
        <begin position="80"/>
        <end position="100"/>
    </location>
</feature>
<keyword evidence="7 22" id="KW-0812">Transmembrane</keyword>
<evidence type="ECO:0000256" key="22">
    <source>
        <dbReference type="SAM" id="Phobius"/>
    </source>
</evidence>
<comment type="function">
    <text evidence="21">Peptidoglycan polymerase that is essential for cell division.</text>
</comment>
<protein>
    <recommendedName>
        <fullName evidence="17">Probable peptidoglycan glycosyltransferase FtsW</fullName>
        <ecNumber evidence="19">2.4.99.28</ecNumber>
    </recommendedName>
    <alternativeName>
        <fullName evidence="18">Cell division protein FtsW</fullName>
    </alternativeName>
    <alternativeName>
        <fullName evidence="15">Cell wall polymerase</fullName>
    </alternativeName>
    <alternativeName>
        <fullName evidence="14">Peptidoglycan polymerase</fullName>
    </alternativeName>
</protein>
<feature type="transmembrane region" description="Helical" evidence="22">
    <location>
        <begin position="112"/>
        <end position="132"/>
    </location>
</feature>
<feature type="transmembrane region" description="Helical" evidence="22">
    <location>
        <begin position="344"/>
        <end position="367"/>
    </location>
</feature>
<feature type="transmembrane region" description="Helical" evidence="22">
    <location>
        <begin position="193"/>
        <end position="211"/>
    </location>
</feature>
<dbReference type="EC" id="2.4.99.28" evidence="19"/>
<keyword evidence="8" id="KW-0133">Cell shape</keyword>
<evidence type="ECO:0000256" key="16">
    <source>
        <dbReference type="ARBA" id="ARBA00038053"/>
    </source>
</evidence>
<dbReference type="NCBIfam" id="TIGR02614">
    <property type="entry name" value="ftsW"/>
    <property type="match status" value="1"/>
</dbReference>
<dbReference type="InterPro" id="IPR001182">
    <property type="entry name" value="FtsW/RodA"/>
</dbReference>
<evidence type="ECO:0000256" key="8">
    <source>
        <dbReference type="ARBA" id="ARBA00022960"/>
    </source>
</evidence>
<dbReference type="PANTHER" id="PTHR30474:SF2">
    <property type="entry name" value="PEPTIDOGLYCAN GLYCOSYLTRANSFERASE FTSW-RELATED"/>
    <property type="match status" value="1"/>
</dbReference>
<feature type="transmembrane region" description="Helical" evidence="22">
    <location>
        <begin position="311"/>
        <end position="332"/>
    </location>
</feature>
<comment type="subcellular location">
    <subcellularLocation>
        <location evidence="1">Cell membrane</location>
        <topology evidence="1">Multi-pass membrane protein</topology>
    </subcellularLocation>
</comment>
<feature type="transmembrane region" description="Helical" evidence="22">
    <location>
        <begin position="56"/>
        <end position="73"/>
    </location>
</feature>
<name>A0ABV2KVT8_9BACI</name>
<evidence type="ECO:0000256" key="17">
    <source>
        <dbReference type="ARBA" id="ARBA00041185"/>
    </source>
</evidence>
<dbReference type="PANTHER" id="PTHR30474">
    <property type="entry name" value="CELL CYCLE PROTEIN"/>
    <property type="match status" value="1"/>
</dbReference>
<keyword evidence="24" id="KW-1185">Reference proteome</keyword>
<organism evidence="23 24">
    <name type="scientific">Alkalibacillus flavidus</name>
    <dbReference type="NCBI Taxonomy" id="546021"/>
    <lineage>
        <taxon>Bacteria</taxon>
        <taxon>Bacillati</taxon>
        <taxon>Bacillota</taxon>
        <taxon>Bacilli</taxon>
        <taxon>Bacillales</taxon>
        <taxon>Bacillaceae</taxon>
        <taxon>Alkalibacillus</taxon>
    </lineage>
</organism>
<keyword evidence="13" id="KW-0961">Cell wall biogenesis/degradation</keyword>
<gene>
    <name evidence="23" type="ORF">ABID56_001817</name>
</gene>
<evidence type="ECO:0000313" key="23">
    <source>
        <dbReference type="EMBL" id="MET3683708.1"/>
    </source>
</evidence>
<keyword evidence="5" id="KW-0328">Glycosyltransferase</keyword>
<evidence type="ECO:0000313" key="24">
    <source>
        <dbReference type="Proteomes" id="UP001549167"/>
    </source>
</evidence>
<sequence length="378" mass="41553">MNQVKKHLKHIDYPLFSTILILATLGLVMVYSASFVYAGMDPNIDNSSHYFERQRIWLLLGFIVFIIASLFSYRRLGYFIKFMVIASIVLLILVLIPGIGVERNFAQRWLSVGPFLVQPSELAKVAFIIYFAKVYTNKQDKLDQFGQGVLPPLIVLGGVFALILLQPDLGTAASIIMACGMILLFAGIRFHHLVFLGTIAIGSMFALIVSAEYRMDRLTSFTNPFADPSGEGYQLIHSLIAIASGNVTGVGLANSVQKSGFLPEAHTDFIMSVIAEELGMLGVILVIGLYVFFMFRGILIAKRSPDQFGRLLAYGITFQIITQAMINLAAVSGLMPITGITLPLISYGGSSLLITFLLLGILMNIAIKGHINRRVDYA</sequence>
<dbReference type="InterPro" id="IPR018365">
    <property type="entry name" value="Cell_cycle_FtsW-rel_CS"/>
</dbReference>
<comment type="pathway">
    <text evidence="2">Cell wall biogenesis; peptidoglycan biosynthesis.</text>
</comment>
<comment type="caution">
    <text evidence="23">The sequence shown here is derived from an EMBL/GenBank/DDBJ whole genome shotgun (WGS) entry which is preliminary data.</text>
</comment>